<comment type="subcellular location">
    <subcellularLocation>
        <location evidence="1">Nucleus</location>
    </subcellularLocation>
</comment>
<dbReference type="Gene3D" id="3.30.70.270">
    <property type="match status" value="1"/>
</dbReference>
<evidence type="ECO:0000259" key="11">
    <source>
        <dbReference type="PROSITE" id="PS50173"/>
    </source>
</evidence>
<keyword evidence="4" id="KW-0227">DNA damage</keyword>
<dbReference type="Pfam" id="PF11799">
    <property type="entry name" value="IMS_C"/>
    <property type="match status" value="1"/>
</dbReference>
<dbReference type="InterPro" id="IPR017961">
    <property type="entry name" value="DNA_pol_Y-fam_little_finger"/>
</dbReference>
<dbReference type="FunFam" id="1.10.150.20:FF:000014">
    <property type="entry name" value="Polymerase (DNA directed), eta"/>
    <property type="match status" value="1"/>
</dbReference>
<feature type="domain" description="UmuC" evidence="11">
    <location>
        <begin position="44"/>
        <end position="325"/>
    </location>
</feature>
<evidence type="ECO:0000256" key="5">
    <source>
        <dbReference type="ARBA" id="ARBA00022771"/>
    </source>
</evidence>
<name>A0A507QH75_MONPU</name>
<evidence type="ECO:0000256" key="8">
    <source>
        <dbReference type="ARBA" id="ARBA00023242"/>
    </source>
</evidence>
<dbReference type="InterPro" id="IPR041298">
    <property type="entry name" value="UBZ3"/>
</dbReference>
<dbReference type="Pfam" id="PF18439">
    <property type="entry name" value="zf_UBZ"/>
    <property type="match status" value="1"/>
</dbReference>
<dbReference type="GO" id="GO:0003684">
    <property type="term" value="F:damaged DNA binding"/>
    <property type="evidence" value="ECO:0007669"/>
    <property type="project" value="InterPro"/>
</dbReference>
<feature type="region of interest" description="Disordered" evidence="10">
    <location>
        <begin position="553"/>
        <end position="579"/>
    </location>
</feature>
<dbReference type="PIRSF" id="PIRSF036603">
    <property type="entry name" value="DPol_eta"/>
    <property type="match status" value="1"/>
</dbReference>
<dbReference type="InterPro" id="IPR036775">
    <property type="entry name" value="DNA_pol_Y-fam_lit_finger_sf"/>
</dbReference>
<dbReference type="FunFam" id="3.40.1170.60:FF:000008">
    <property type="entry name" value="DNA polymerase eta subunit"/>
    <property type="match status" value="1"/>
</dbReference>
<keyword evidence="6" id="KW-0862">Zinc</keyword>
<dbReference type="GO" id="GO:0008270">
    <property type="term" value="F:zinc ion binding"/>
    <property type="evidence" value="ECO:0007669"/>
    <property type="project" value="UniProtKB-KW"/>
</dbReference>
<dbReference type="EMBL" id="VIFY01000290">
    <property type="protein sequence ID" value="TQB67866.1"/>
    <property type="molecule type" value="Genomic_DNA"/>
</dbReference>
<dbReference type="GO" id="GO:0005634">
    <property type="term" value="C:nucleus"/>
    <property type="evidence" value="ECO:0007669"/>
    <property type="project" value="UniProtKB-SubCell"/>
</dbReference>
<dbReference type="InterPro" id="IPR043128">
    <property type="entry name" value="Rev_trsase/Diguanyl_cyclase"/>
</dbReference>
<dbReference type="SUPFAM" id="SSF56672">
    <property type="entry name" value="DNA/RNA polymerases"/>
    <property type="match status" value="1"/>
</dbReference>
<dbReference type="OrthoDB" id="5723at2759"/>
<dbReference type="Gene3D" id="3.40.1170.60">
    <property type="match status" value="1"/>
</dbReference>
<keyword evidence="8" id="KW-0539">Nucleus</keyword>
<keyword evidence="5" id="KW-0863">Zinc-finger</keyword>
<dbReference type="GO" id="GO:0005657">
    <property type="term" value="C:replication fork"/>
    <property type="evidence" value="ECO:0007669"/>
    <property type="project" value="UniProtKB-ARBA"/>
</dbReference>
<dbReference type="Gene3D" id="1.10.150.20">
    <property type="entry name" value="5' to 3' exonuclease, C-terminal subdomain"/>
    <property type="match status" value="1"/>
</dbReference>
<dbReference type="Proteomes" id="UP000319663">
    <property type="component" value="Unassembled WGS sequence"/>
</dbReference>
<evidence type="ECO:0000256" key="7">
    <source>
        <dbReference type="ARBA" id="ARBA00023204"/>
    </source>
</evidence>
<reference evidence="13 14" key="1">
    <citation type="submission" date="2019-06" db="EMBL/GenBank/DDBJ databases">
        <title>Wine fermentation using esterase from Monascus purpureus.</title>
        <authorList>
            <person name="Geng C."/>
            <person name="Zhang Y."/>
        </authorList>
    </citation>
    <scope>NUCLEOTIDE SEQUENCE [LARGE SCALE GENOMIC DNA]</scope>
    <source>
        <strain evidence="13">HQ1</strain>
    </source>
</reference>
<dbReference type="Pfam" id="PF21704">
    <property type="entry name" value="POLH-Rev1_HhH"/>
    <property type="match status" value="1"/>
</dbReference>
<accession>A0A507QH75</accession>
<keyword evidence="7" id="KW-0234">DNA repair</keyword>
<dbReference type="GO" id="GO:0007064">
    <property type="term" value="P:mitotic sister chromatid cohesion"/>
    <property type="evidence" value="ECO:0007669"/>
    <property type="project" value="UniProtKB-ARBA"/>
</dbReference>
<proteinExistence type="predicted"/>
<dbReference type="GO" id="GO:0009314">
    <property type="term" value="P:response to radiation"/>
    <property type="evidence" value="ECO:0007669"/>
    <property type="project" value="TreeGrafter"/>
</dbReference>
<evidence type="ECO:0000256" key="9">
    <source>
        <dbReference type="ARBA" id="ARBA00044975"/>
    </source>
</evidence>
<organism evidence="13 14">
    <name type="scientific">Monascus purpureus</name>
    <name type="common">Red mold</name>
    <name type="synonym">Monascus anka</name>
    <dbReference type="NCBI Taxonomy" id="5098"/>
    <lineage>
        <taxon>Eukaryota</taxon>
        <taxon>Fungi</taxon>
        <taxon>Dikarya</taxon>
        <taxon>Ascomycota</taxon>
        <taxon>Pezizomycotina</taxon>
        <taxon>Eurotiomycetes</taxon>
        <taxon>Eurotiomycetidae</taxon>
        <taxon>Eurotiales</taxon>
        <taxon>Aspergillaceae</taxon>
        <taxon>Monascus</taxon>
    </lineage>
</organism>
<dbReference type="GO" id="GO:0042276">
    <property type="term" value="P:error-prone translesion synthesis"/>
    <property type="evidence" value="ECO:0007669"/>
    <property type="project" value="TreeGrafter"/>
</dbReference>
<dbReference type="Gene3D" id="3.30.1490.100">
    <property type="entry name" value="DNA polymerase, Y-family, little finger domain"/>
    <property type="match status" value="1"/>
</dbReference>
<dbReference type="PANTHER" id="PTHR45873:SF1">
    <property type="entry name" value="DNA POLYMERASE ETA"/>
    <property type="match status" value="1"/>
</dbReference>
<dbReference type="SUPFAM" id="SSF100879">
    <property type="entry name" value="Lesion bypass DNA polymerase (Y-family), little finger domain"/>
    <property type="match status" value="1"/>
</dbReference>
<dbReference type="GO" id="GO:0070987">
    <property type="term" value="P:error-free translesion synthesis"/>
    <property type="evidence" value="ECO:0007669"/>
    <property type="project" value="UniProtKB-ARBA"/>
</dbReference>
<evidence type="ECO:0000259" key="12">
    <source>
        <dbReference type="PROSITE" id="PS51907"/>
    </source>
</evidence>
<sequence>MSSSPEPFSASSPTGSLTRRSSQYTYRQLQLLRQASTSTPLRVVAHIDLDAFYAQCEMVRLETPRTTPLAVQQWDSLIAINYPAREFGITRMISAIEAKKLCPGIVLQHVATFREGEGGKWAYRDDASKRYSTDKVSLDPYRRESRKILKVIREELSGWREDLVGGSGETPELQIPDAPLEKASIDEVFIDLSPLVFGSLLRKYPELRQGAGGDGNAAMLPPPPTTALEWDAEENLVDLDKNESEMDNPDWDDVAMLIGSDIVRSLRTAVWGKLSYTCSAGIARNKMMAKLGSACNKPNKQTVVRNRAVQKFLGGFKFTKIRMLGGKLGDQVASIFGTDQVSELLKVSLERFRANFDDETAVWLYGIIRGDDKSEVNLRTQIKSMLSAKSFRPSISSINQADKWLRIFAADIYGRLVEDGMLENRRRPRIIALHHRQGSQLRSRQASIPASKPIDELMLFEHAKVLLRQVVGDAGVWPCSNLSLSVGGFEEGVANNKAIDGFLVRGEQARSLSKQMKGMDTPAERSSVPMKRKLEDRGIHRFFTKDTGTLGKASLGETRHAVEQSCNSDPVPPTERPNDRDIYYASLEGVASDDINVGLFLCDRCGDSFLELQRVEHDDWHFAMDLEKQQREATESSPQIPRWPDGPGKSHGRSGNSGKTSRNGRGRSEKGQMRLNFG</sequence>
<dbReference type="PROSITE" id="PS50173">
    <property type="entry name" value="UMUC"/>
    <property type="match status" value="1"/>
</dbReference>
<dbReference type="STRING" id="5098.A0A507QH75"/>
<dbReference type="Pfam" id="PF00817">
    <property type="entry name" value="IMS"/>
    <property type="match status" value="2"/>
</dbReference>
<feature type="domain" description="UBZ3-type" evidence="12">
    <location>
        <begin position="595"/>
        <end position="629"/>
    </location>
</feature>
<feature type="region of interest" description="Disordered" evidence="10">
    <location>
        <begin position="1"/>
        <end position="21"/>
    </location>
</feature>
<dbReference type="FunFam" id="3.30.1490.100:FF:000009">
    <property type="entry name" value="DNA polymerase eta subunit"/>
    <property type="match status" value="1"/>
</dbReference>
<dbReference type="PANTHER" id="PTHR45873">
    <property type="entry name" value="DNA POLYMERASE ETA"/>
    <property type="match status" value="1"/>
</dbReference>
<keyword evidence="2" id="KW-0808">Transferase</keyword>
<dbReference type="GO" id="GO:0006281">
    <property type="term" value="P:DNA repair"/>
    <property type="evidence" value="ECO:0007669"/>
    <property type="project" value="UniProtKB-KW"/>
</dbReference>
<evidence type="ECO:0000256" key="1">
    <source>
        <dbReference type="ARBA" id="ARBA00004123"/>
    </source>
</evidence>
<evidence type="ECO:0000256" key="6">
    <source>
        <dbReference type="ARBA" id="ARBA00022833"/>
    </source>
</evidence>
<evidence type="ECO:0000256" key="10">
    <source>
        <dbReference type="SAM" id="MobiDB-lite"/>
    </source>
</evidence>
<evidence type="ECO:0000313" key="14">
    <source>
        <dbReference type="Proteomes" id="UP000319663"/>
    </source>
</evidence>
<feature type="compositionally biased region" description="Polar residues" evidence="10">
    <location>
        <begin position="653"/>
        <end position="663"/>
    </location>
</feature>
<gene>
    <name evidence="13" type="primary">RAD30</name>
    <name evidence="13" type="ORF">MPDQ_004491</name>
</gene>
<keyword evidence="13" id="KW-0239">DNA-directed DNA polymerase</keyword>
<evidence type="ECO:0000256" key="2">
    <source>
        <dbReference type="ARBA" id="ARBA00022679"/>
    </source>
</evidence>
<comment type="caution">
    <text evidence="13">The sequence shown here is derived from an EMBL/GenBank/DDBJ whole genome shotgun (WGS) entry which is preliminary data.</text>
</comment>
<evidence type="ECO:0000313" key="13">
    <source>
        <dbReference type="EMBL" id="TQB67866.1"/>
    </source>
</evidence>
<protein>
    <recommendedName>
        <fullName evidence="9">DNA polymerase eta</fullName>
    </recommendedName>
</protein>
<keyword evidence="14" id="KW-1185">Reference proteome</keyword>
<feature type="region of interest" description="Disordered" evidence="10">
    <location>
        <begin position="629"/>
        <end position="678"/>
    </location>
</feature>
<dbReference type="AlphaFoldDB" id="A0A507QH75"/>
<feature type="compositionally biased region" description="Low complexity" evidence="10">
    <location>
        <begin position="1"/>
        <end position="13"/>
    </location>
</feature>
<keyword evidence="3" id="KW-0479">Metal-binding</keyword>
<dbReference type="GO" id="GO:0003887">
    <property type="term" value="F:DNA-directed DNA polymerase activity"/>
    <property type="evidence" value="ECO:0007669"/>
    <property type="project" value="UniProtKB-KW"/>
</dbReference>
<dbReference type="GO" id="GO:0035861">
    <property type="term" value="C:site of double-strand break"/>
    <property type="evidence" value="ECO:0007669"/>
    <property type="project" value="TreeGrafter"/>
</dbReference>
<evidence type="ECO:0000256" key="4">
    <source>
        <dbReference type="ARBA" id="ARBA00022763"/>
    </source>
</evidence>
<keyword evidence="13" id="KW-0548">Nucleotidyltransferase</keyword>
<dbReference type="InterPro" id="IPR001126">
    <property type="entry name" value="UmuC"/>
</dbReference>
<dbReference type="InterPro" id="IPR052230">
    <property type="entry name" value="DNA_polymerase_eta"/>
</dbReference>
<evidence type="ECO:0000256" key="3">
    <source>
        <dbReference type="ARBA" id="ARBA00022723"/>
    </source>
</evidence>
<dbReference type="InterPro" id="IPR043502">
    <property type="entry name" value="DNA/RNA_pol_sf"/>
</dbReference>
<dbReference type="PROSITE" id="PS51907">
    <property type="entry name" value="ZF_UBZ3"/>
    <property type="match status" value="1"/>
</dbReference>